<dbReference type="InterPro" id="IPR036864">
    <property type="entry name" value="Zn2-C6_fun-type_DNA-bd_sf"/>
</dbReference>
<dbReference type="GO" id="GO:0000981">
    <property type="term" value="F:DNA-binding transcription factor activity, RNA polymerase II-specific"/>
    <property type="evidence" value="ECO:0007669"/>
    <property type="project" value="InterPro"/>
</dbReference>
<gene>
    <name evidence="9" type="ORF">C8A01DRAFT_31690</name>
</gene>
<dbReference type="InterPro" id="IPR050987">
    <property type="entry name" value="AtrR-like"/>
</dbReference>
<dbReference type="PROSITE" id="PS50048">
    <property type="entry name" value="ZN2_CY6_FUNGAL_2"/>
    <property type="match status" value="1"/>
</dbReference>
<dbReference type="InterPro" id="IPR001138">
    <property type="entry name" value="Zn2Cys6_DnaBD"/>
</dbReference>
<dbReference type="GO" id="GO:0003677">
    <property type="term" value="F:DNA binding"/>
    <property type="evidence" value="ECO:0007669"/>
    <property type="project" value="InterPro"/>
</dbReference>
<dbReference type="EMBL" id="MU854321">
    <property type="protein sequence ID" value="KAK4044092.1"/>
    <property type="molecule type" value="Genomic_DNA"/>
</dbReference>
<comment type="caution">
    <text evidence="9">The sequence shown here is derived from an EMBL/GenBank/DDBJ whole genome shotgun (WGS) entry which is preliminary data.</text>
</comment>
<evidence type="ECO:0000256" key="3">
    <source>
        <dbReference type="ARBA" id="ARBA00023015"/>
    </source>
</evidence>
<proteinExistence type="predicted"/>
<evidence type="ECO:0000256" key="7">
    <source>
        <dbReference type="SAM" id="MobiDB-lite"/>
    </source>
</evidence>
<dbReference type="GO" id="GO:0006351">
    <property type="term" value="P:DNA-templated transcription"/>
    <property type="evidence" value="ECO:0007669"/>
    <property type="project" value="InterPro"/>
</dbReference>
<dbReference type="SUPFAM" id="SSF57701">
    <property type="entry name" value="Zn2/Cys6 DNA-binding domain"/>
    <property type="match status" value="1"/>
</dbReference>
<feature type="compositionally biased region" description="Basic and acidic residues" evidence="7">
    <location>
        <begin position="104"/>
        <end position="118"/>
    </location>
</feature>
<dbReference type="AlphaFoldDB" id="A0AAN6SVG4"/>
<dbReference type="GO" id="GO:0008270">
    <property type="term" value="F:zinc ion binding"/>
    <property type="evidence" value="ECO:0007669"/>
    <property type="project" value="InterPro"/>
</dbReference>
<evidence type="ECO:0000313" key="9">
    <source>
        <dbReference type="EMBL" id="KAK4044092.1"/>
    </source>
</evidence>
<dbReference type="Pfam" id="PF04082">
    <property type="entry name" value="Fungal_trans"/>
    <property type="match status" value="1"/>
</dbReference>
<feature type="region of interest" description="Disordered" evidence="7">
    <location>
        <begin position="1"/>
        <end position="44"/>
    </location>
</feature>
<reference evidence="10" key="1">
    <citation type="journal article" date="2023" name="Mol. Phylogenet. Evol.">
        <title>Genome-scale phylogeny and comparative genomics of the fungal order Sordariales.</title>
        <authorList>
            <person name="Hensen N."/>
            <person name="Bonometti L."/>
            <person name="Westerberg I."/>
            <person name="Brannstrom I.O."/>
            <person name="Guillou S."/>
            <person name="Cros-Aarteil S."/>
            <person name="Calhoun S."/>
            <person name="Haridas S."/>
            <person name="Kuo A."/>
            <person name="Mondo S."/>
            <person name="Pangilinan J."/>
            <person name="Riley R."/>
            <person name="LaButti K."/>
            <person name="Andreopoulos B."/>
            <person name="Lipzen A."/>
            <person name="Chen C."/>
            <person name="Yan M."/>
            <person name="Daum C."/>
            <person name="Ng V."/>
            <person name="Clum A."/>
            <person name="Steindorff A."/>
            <person name="Ohm R.A."/>
            <person name="Martin F."/>
            <person name="Silar P."/>
            <person name="Natvig D.O."/>
            <person name="Lalanne C."/>
            <person name="Gautier V."/>
            <person name="Ament-Velasquez S.L."/>
            <person name="Kruys A."/>
            <person name="Hutchinson M.I."/>
            <person name="Powell A.J."/>
            <person name="Barry K."/>
            <person name="Miller A.N."/>
            <person name="Grigoriev I.V."/>
            <person name="Debuchy R."/>
            <person name="Gladieux P."/>
            <person name="Hiltunen Thoren M."/>
            <person name="Johannesson H."/>
        </authorList>
    </citation>
    <scope>NUCLEOTIDE SEQUENCE [LARGE SCALE GENOMIC DNA]</scope>
    <source>
        <strain evidence="10">CBS 284.82</strain>
    </source>
</reference>
<keyword evidence="2" id="KW-0479">Metal-binding</keyword>
<evidence type="ECO:0000256" key="2">
    <source>
        <dbReference type="ARBA" id="ARBA00022723"/>
    </source>
</evidence>
<accession>A0AAN6SVG4</accession>
<dbReference type="CDD" id="cd00067">
    <property type="entry name" value="GAL4"/>
    <property type="match status" value="1"/>
</dbReference>
<sequence length="731" mass="78714">MLPPSPASFVSRGQLPGLAEPGNGPSPDRSPRDSTGDPARRKPTRLSLACNLCRKRKVRCDARLPKCSNCTVRNEACETTDLRKPANGLTIRARALPGSRGRPSRRETEPEPAVHDLEGWTGPVPEHLPEQAQQTPGRCGASASGSAASPALQQGRTGEKEAVSFVSRGYRESTAAQNSQASLQEHASDATPEAVVNTDDTPYRFKFVGGTSVQCLFAFIDLHVGTRGLPPASPLFRHGMRHCEEFLVPLEHEVPDLPSRQILYSYVDSFVTNIWPLFPAVDRSDLEADVDRLVGIQDAEPVGLKAKIAPRDLPSLAMMDGQAWHVIGQAIRLAQSLGLHKKRLHVQQPDKGNAAGTPGGYQANYDLHRRLWWSCFSLEKLLQLECGRPSSTCSGAFDRMPPAYTTSSPDDPPDYFTAWVSLAGIMGRISDRLYSRKFSGSEELFAETCRLDQAALEWDRCLPESLRPEGEELEHLEEGSHSVLASFLSQQYFSAQITILRLSLLFPPQSFTAEVKKRWATLPPSSASRLLRGAALCASAARAIAVQTLQLADRHHTRAAAAAAPLLGPGQPFLAAVVLALGVLREPRARLARADAELLGSVTEYLGDVYARWGQDEGFVRLFGELRERVGAVLREGRGAGSGAGARAGLGAAAAHGGGLDQRMGDAGGGSVVGLVPSYDGAGQMGQHGGAMQAEVAMGLDAVVDFDMEIFGGRELWNLMEVDWSGWGGGN</sequence>
<keyword evidence="10" id="KW-1185">Reference proteome</keyword>
<dbReference type="SMART" id="SM00066">
    <property type="entry name" value="GAL4"/>
    <property type="match status" value="1"/>
</dbReference>
<dbReference type="PANTHER" id="PTHR46910:SF37">
    <property type="entry name" value="ZN(II)2CYS6 TRANSCRIPTION FACTOR (EUROFUNG)"/>
    <property type="match status" value="1"/>
</dbReference>
<organism evidence="9 10">
    <name type="scientific">Parachaetomium inaequale</name>
    <dbReference type="NCBI Taxonomy" id="2588326"/>
    <lineage>
        <taxon>Eukaryota</taxon>
        <taxon>Fungi</taxon>
        <taxon>Dikarya</taxon>
        <taxon>Ascomycota</taxon>
        <taxon>Pezizomycotina</taxon>
        <taxon>Sordariomycetes</taxon>
        <taxon>Sordariomycetidae</taxon>
        <taxon>Sordariales</taxon>
        <taxon>Chaetomiaceae</taxon>
        <taxon>Parachaetomium</taxon>
    </lineage>
</organism>
<evidence type="ECO:0000259" key="8">
    <source>
        <dbReference type="PROSITE" id="PS50048"/>
    </source>
</evidence>
<feature type="compositionally biased region" description="Basic and acidic residues" evidence="7">
    <location>
        <begin position="29"/>
        <end position="40"/>
    </location>
</feature>
<keyword evidence="4" id="KW-0238">DNA-binding</keyword>
<evidence type="ECO:0000256" key="6">
    <source>
        <dbReference type="ARBA" id="ARBA00023242"/>
    </source>
</evidence>
<feature type="compositionally biased region" description="Low complexity" evidence="7">
    <location>
        <begin position="140"/>
        <end position="149"/>
    </location>
</feature>
<dbReference type="PROSITE" id="PS00463">
    <property type="entry name" value="ZN2_CY6_FUNGAL_1"/>
    <property type="match status" value="1"/>
</dbReference>
<keyword evidence="3" id="KW-0805">Transcription regulation</keyword>
<evidence type="ECO:0000313" key="10">
    <source>
        <dbReference type="Proteomes" id="UP001303115"/>
    </source>
</evidence>
<dbReference type="Pfam" id="PF00172">
    <property type="entry name" value="Zn_clus"/>
    <property type="match status" value="1"/>
</dbReference>
<feature type="domain" description="Zn(2)-C6 fungal-type" evidence="8">
    <location>
        <begin position="49"/>
        <end position="79"/>
    </location>
</feature>
<feature type="region of interest" description="Disordered" evidence="7">
    <location>
        <begin position="88"/>
        <end position="162"/>
    </location>
</feature>
<dbReference type="InterPro" id="IPR007219">
    <property type="entry name" value="XnlR_reg_dom"/>
</dbReference>
<evidence type="ECO:0000256" key="4">
    <source>
        <dbReference type="ARBA" id="ARBA00023125"/>
    </source>
</evidence>
<keyword evidence="5" id="KW-0804">Transcription</keyword>
<dbReference type="PANTHER" id="PTHR46910">
    <property type="entry name" value="TRANSCRIPTION FACTOR PDR1"/>
    <property type="match status" value="1"/>
</dbReference>
<name>A0AAN6SVG4_9PEZI</name>
<comment type="subcellular location">
    <subcellularLocation>
        <location evidence="1">Nucleus</location>
    </subcellularLocation>
</comment>
<dbReference type="CDD" id="cd12148">
    <property type="entry name" value="fungal_TF_MHR"/>
    <property type="match status" value="1"/>
</dbReference>
<keyword evidence="6" id="KW-0539">Nucleus</keyword>
<protein>
    <submittedName>
        <fullName evidence="9">Transcriptional regulatory protein</fullName>
    </submittedName>
</protein>
<dbReference type="SMART" id="SM00906">
    <property type="entry name" value="Fungal_trans"/>
    <property type="match status" value="1"/>
</dbReference>
<dbReference type="Proteomes" id="UP001303115">
    <property type="component" value="Unassembled WGS sequence"/>
</dbReference>
<dbReference type="Gene3D" id="4.10.240.10">
    <property type="entry name" value="Zn(2)-C6 fungal-type DNA-binding domain"/>
    <property type="match status" value="1"/>
</dbReference>
<evidence type="ECO:0000256" key="5">
    <source>
        <dbReference type="ARBA" id="ARBA00023163"/>
    </source>
</evidence>
<evidence type="ECO:0000256" key="1">
    <source>
        <dbReference type="ARBA" id="ARBA00004123"/>
    </source>
</evidence>